<evidence type="ECO:0000313" key="2">
    <source>
        <dbReference type="Proteomes" id="UP000886998"/>
    </source>
</evidence>
<feature type="non-terminal residue" evidence="1">
    <location>
        <position position="1"/>
    </location>
</feature>
<dbReference type="Proteomes" id="UP000886998">
    <property type="component" value="Unassembled WGS sequence"/>
</dbReference>
<accession>A0A8X7C593</accession>
<evidence type="ECO:0000313" key="1">
    <source>
        <dbReference type="EMBL" id="GFY56175.1"/>
    </source>
</evidence>
<name>A0A8X7C593_9ARAC</name>
<keyword evidence="2" id="KW-1185">Reference proteome</keyword>
<protein>
    <submittedName>
        <fullName evidence="1">Uncharacterized protein</fullName>
    </submittedName>
</protein>
<dbReference type="AlphaFoldDB" id="A0A8X7C593"/>
<reference evidence="1" key="1">
    <citation type="submission" date="2020-08" db="EMBL/GenBank/DDBJ databases">
        <title>Multicomponent nature underlies the extraordinary mechanical properties of spider dragline silk.</title>
        <authorList>
            <person name="Kono N."/>
            <person name="Nakamura H."/>
            <person name="Mori M."/>
            <person name="Yoshida Y."/>
            <person name="Ohtoshi R."/>
            <person name="Malay A.D."/>
            <person name="Moran D.A.P."/>
            <person name="Tomita M."/>
            <person name="Numata K."/>
            <person name="Arakawa K."/>
        </authorList>
    </citation>
    <scope>NUCLEOTIDE SEQUENCE</scope>
</reference>
<organism evidence="1 2">
    <name type="scientific">Trichonephila inaurata madagascariensis</name>
    <dbReference type="NCBI Taxonomy" id="2747483"/>
    <lineage>
        <taxon>Eukaryota</taxon>
        <taxon>Metazoa</taxon>
        <taxon>Ecdysozoa</taxon>
        <taxon>Arthropoda</taxon>
        <taxon>Chelicerata</taxon>
        <taxon>Arachnida</taxon>
        <taxon>Araneae</taxon>
        <taxon>Araneomorphae</taxon>
        <taxon>Entelegynae</taxon>
        <taxon>Araneoidea</taxon>
        <taxon>Nephilidae</taxon>
        <taxon>Trichonephila</taxon>
        <taxon>Trichonephila inaurata</taxon>
    </lineage>
</organism>
<comment type="caution">
    <text evidence="1">The sequence shown here is derived from an EMBL/GenBank/DDBJ whole genome shotgun (WGS) entry which is preliminary data.</text>
</comment>
<gene>
    <name evidence="1" type="ORF">TNIN_276561</name>
</gene>
<proteinExistence type="predicted"/>
<dbReference type="EMBL" id="BMAV01010801">
    <property type="protein sequence ID" value="GFY56175.1"/>
    <property type="molecule type" value="Genomic_DNA"/>
</dbReference>
<sequence length="27" mass="3045">MHCLRMVLITVVLFVGLTSVYSQHISP</sequence>